<accession>A0A916K394</accession>
<comment type="caution">
    <text evidence="4">The sequence shown here is derived from an EMBL/GenBank/DDBJ whole genome shotgun (WGS) entry which is preliminary data.</text>
</comment>
<keyword evidence="2" id="KW-0732">Signal</keyword>
<evidence type="ECO:0000259" key="3">
    <source>
        <dbReference type="Pfam" id="PF07833"/>
    </source>
</evidence>
<gene>
    <name evidence="4" type="ORF">PAESOLCIP111_03668</name>
</gene>
<dbReference type="RefSeq" id="WP_218093408.1">
    <property type="nucleotide sequence ID" value="NZ_CAJVAS010000016.1"/>
</dbReference>
<evidence type="ECO:0000256" key="2">
    <source>
        <dbReference type="SAM" id="SignalP"/>
    </source>
</evidence>
<dbReference type="Pfam" id="PF07833">
    <property type="entry name" value="Cu_amine_oxidN1"/>
    <property type="match status" value="1"/>
</dbReference>
<dbReference type="InterPro" id="IPR012854">
    <property type="entry name" value="Cu_amine_oxidase-like_N"/>
</dbReference>
<evidence type="ECO:0000313" key="5">
    <source>
        <dbReference type="Proteomes" id="UP000693672"/>
    </source>
</evidence>
<evidence type="ECO:0000313" key="4">
    <source>
        <dbReference type="EMBL" id="CAG7635470.1"/>
    </source>
</evidence>
<reference evidence="4" key="1">
    <citation type="submission" date="2021-06" db="EMBL/GenBank/DDBJ databases">
        <authorList>
            <person name="Criscuolo A."/>
        </authorList>
    </citation>
    <scope>NUCLEOTIDE SEQUENCE</scope>
    <source>
        <strain evidence="4">CIP111600</strain>
    </source>
</reference>
<name>A0A916K394_9BACL</name>
<dbReference type="SMART" id="SM00698">
    <property type="entry name" value="MORN"/>
    <property type="match status" value="13"/>
</dbReference>
<feature type="chain" id="PRO_5036872960" description="Copper amine oxidase-like N-terminal domain-containing protein" evidence="2">
    <location>
        <begin position="27"/>
        <end position="736"/>
    </location>
</feature>
<dbReference type="GO" id="GO:0005829">
    <property type="term" value="C:cytosol"/>
    <property type="evidence" value="ECO:0007669"/>
    <property type="project" value="TreeGrafter"/>
</dbReference>
<dbReference type="PANTHER" id="PTHR43215:SF14">
    <property type="entry name" value="RADIAL SPOKE HEAD 1 HOMOLOG"/>
    <property type="match status" value="1"/>
</dbReference>
<sequence>MLNKTVRITIACATAACLSFPWSSFAADTANAEAAAAHTSASSKMTPKLVVGGVVFRPGADLNEEQSLYVGGRDGQTLFVPIRSVLERLGYTVQWDAAAQELVASKADQTVRHRLGTAAWRTQDYTFQLDDASDNRDGVAWMPAESVASMLGYRTAWNPLSLTLYLKPSLAASIAGTLQGDRGPLTLAPSTTGDAPQSTGRLLLNSDEPWYEGELASAQPEGFGKLFEDGRLVYEGRFRSGQPDGSGTYYYPDGSRYIGEWTDGLQTGEGKLVSGSGALLYSGGWVNGMKQGFGRFYQSNGKVSFEGNVSQNKRHGRGMSFNASGIKTYDGDWRNGIRDGQGKAYDTSGKIVYDGQWSNDARSGSGRSFRVESMEWIYKDAQKGDVKKNEPTTLITQETYSQGKLLTQGTTYAYVGEVLEDGTPNGKGTLRLKTGELSSSVFGYHDVFREAFEGEYQSGKQTGYGKLYDSQNRVIYQGELLDGKRNGRGHAFEQGMLAFEGNWDDDLETGTGRRYTYSSGMTAASLSGRSMATVEEGRYERGKLAEKLGLYVYSGSFASGMPSGYGTMTLMHDYVHTDGPKSLTNSSETGWIVYEGDFANALPEGKGKLFEKNKLVYDGDFVKGSREGLGKAYNTADNTVYEGAFQSDLKNGYGRIYDSLRSARPLLFEGSFRGGRKNGQGKLYDSESGKLRYEGSFKDDLKDGFGKLYYADGETTYYEGEFRDDMTIEEFRLKNK</sequence>
<proteinExistence type="predicted"/>
<protein>
    <recommendedName>
        <fullName evidence="3">Copper amine oxidase-like N-terminal domain-containing protein</fullName>
    </recommendedName>
</protein>
<dbReference type="InterPro" id="IPR003409">
    <property type="entry name" value="MORN"/>
</dbReference>
<dbReference type="Proteomes" id="UP000693672">
    <property type="component" value="Unassembled WGS sequence"/>
</dbReference>
<evidence type="ECO:0000256" key="1">
    <source>
        <dbReference type="ARBA" id="ARBA00022737"/>
    </source>
</evidence>
<keyword evidence="1" id="KW-0677">Repeat</keyword>
<dbReference type="EMBL" id="CAJVAS010000016">
    <property type="protein sequence ID" value="CAG7635470.1"/>
    <property type="molecule type" value="Genomic_DNA"/>
</dbReference>
<organism evidence="4 5">
    <name type="scientific">Paenibacillus solanacearum</name>
    <dbReference type="NCBI Taxonomy" id="2048548"/>
    <lineage>
        <taxon>Bacteria</taxon>
        <taxon>Bacillati</taxon>
        <taxon>Bacillota</taxon>
        <taxon>Bacilli</taxon>
        <taxon>Bacillales</taxon>
        <taxon>Paenibacillaceae</taxon>
        <taxon>Paenibacillus</taxon>
    </lineage>
</organism>
<dbReference type="Pfam" id="PF02493">
    <property type="entry name" value="MORN"/>
    <property type="match status" value="14"/>
</dbReference>
<feature type="signal peptide" evidence="2">
    <location>
        <begin position="1"/>
        <end position="26"/>
    </location>
</feature>
<feature type="domain" description="Copper amine oxidase-like N-terminal" evidence="3">
    <location>
        <begin position="75"/>
        <end position="164"/>
    </location>
</feature>
<dbReference type="PANTHER" id="PTHR43215">
    <property type="entry name" value="RADIAL SPOKE HEAD 1 HOMOLOG"/>
    <property type="match status" value="1"/>
</dbReference>
<dbReference type="AlphaFoldDB" id="A0A916K394"/>
<keyword evidence="5" id="KW-1185">Reference proteome</keyword>